<feature type="domain" description="Ricin B lectin" evidence="2">
    <location>
        <begin position="28"/>
        <end position="144"/>
    </location>
</feature>
<protein>
    <recommendedName>
        <fullName evidence="2">Ricin B lectin domain-containing protein</fullName>
    </recommendedName>
</protein>
<feature type="signal peptide" evidence="1">
    <location>
        <begin position="1"/>
        <end position="20"/>
    </location>
</feature>
<dbReference type="InterPro" id="IPR000772">
    <property type="entry name" value="Ricin_B_lectin"/>
</dbReference>
<proteinExistence type="predicted"/>
<name>A0AAV5AK55_9AGAM</name>
<comment type="caution">
    <text evidence="3">The sequence shown here is derived from an EMBL/GenBank/DDBJ whole genome shotgun (WGS) entry which is preliminary data.</text>
</comment>
<evidence type="ECO:0000313" key="4">
    <source>
        <dbReference type="Proteomes" id="UP001050691"/>
    </source>
</evidence>
<reference evidence="3" key="1">
    <citation type="submission" date="2021-10" db="EMBL/GenBank/DDBJ databases">
        <title>De novo Genome Assembly of Clathrus columnatus (Basidiomycota, Fungi) Using Illumina and Nanopore Sequence Data.</title>
        <authorList>
            <person name="Ogiso-Tanaka E."/>
            <person name="Itagaki H."/>
            <person name="Hosoya T."/>
            <person name="Hosaka K."/>
        </authorList>
    </citation>
    <scope>NUCLEOTIDE SEQUENCE</scope>
    <source>
        <strain evidence="3">MO-923</strain>
    </source>
</reference>
<organism evidence="3 4">
    <name type="scientific">Clathrus columnatus</name>
    <dbReference type="NCBI Taxonomy" id="1419009"/>
    <lineage>
        <taxon>Eukaryota</taxon>
        <taxon>Fungi</taxon>
        <taxon>Dikarya</taxon>
        <taxon>Basidiomycota</taxon>
        <taxon>Agaricomycotina</taxon>
        <taxon>Agaricomycetes</taxon>
        <taxon>Phallomycetidae</taxon>
        <taxon>Phallales</taxon>
        <taxon>Clathraceae</taxon>
        <taxon>Clathrus</taxon>
    </lineage>
</organism>
<dbReference type="SMART" id="SM00458">
    <property type="entry name" value="RICIN"/>
    <property type="match status" value="1"/>
</dbReference>
<evidence type="ECO:0000313" key="3">
    <source>
        <dbReference type="EMBL" id="GJJ15047.1"/>
    </source>
</evidence>
<dbReference type="SUPFAM" id="SSF50370">
    <property type="entry name" value="Ricin B-like lectins"/>
    <property type="match status" value="1"/>
</dbReference>
<dbReference type="Gene3D" id="2.80.10.50">
    <property type="match status" value="1"/>
</dbReference>
<keyword evidence="1" id="KW-0732">Signal</keyword>
<accession>A0AAV5AK55</accession>
<gene>
    <name evidence="3" type="ORF">Clacol_009322</name>
</gene>
<sequence>MKSSLEVLSALILLAASVSAQVPRYVSWSALIEPGLSSSKCLTAASNTDGAAVTIQPCTGDVGQQWTFSTSGTITIFQNKCLDVPNGVSINGIKVQIWTCVNDSANQQWYYNFWANQLSWKNKNQCLDLTDGSLNDGNQVWNTGYSYNNLPAKSENDQSGINACGTDSSSSSMCQTAWINFAPPNPNSSAIANTEQIEVAYCTKFGRGTRLIPDGTLKGVHFVKTPDYVQITGVGDLTTLNINNGDAGGELDSKGGNGNGNPIGGLVFGNSFGQSLQYHEWIIFISDSEFCFRACAGPSATQLCNYIYEEMGCEWNMPANYSSDVFENCLGDDEDDLFNILSAFQWVFTARQPGVRALLPLHHLIQPLQAAAARLSLPSV</sequence>
<dbReference type="InterPro" id="IPR035992">
    <property type="entry name" value="Ricin_B-like_lectins"/>
</dbReference>
<dbReference type="Proteomes" id="UP001050691">
    <property type="component" value="Unassembled WGS sequence"/>
</dbReference>
<dbReference type="CDD" id="cd00161">
    <property type="entry name" value="beta-trefoil_Ricin-like"/>
    <property type="match status" value="1"/>
</dbReference>
<feature type="chain" id="PRO_5043394348" description="Ricin B lectin domain-containing protein" evidence="1">
    <location>
        <begin position="21"/>
        <end position="380"/>
    </location>
</feature>
<evidence type="ECO:0000259" key="2">
    <source>
        <dbReference type="SMART" id="SM00458"/>
    </source>
</evidence>
<dbReference type="Pfam" id="PF00652">
    <property type="entry name" value="Ricin_B_lectin"/>
    <property type="match status" value="1"/>
</dbReference>
<dbReference type="PROSITE" id="PS50231">
    <property type="entry name" value="RICIN_B_LECTIN"/>
    <property type="match status" value="1"/>
</dbReference>
<keyword evidence="4" id="KW-1185">Reference proteome</keyword>
<dbReference type="EMBL" id="BPWL01000010">
    <property type="protein sequence ID" value="GJJ15047.1"/>
    <property type="molecule type" value="Genomic_DNA"/>
</dbReference>
<evidence type="ECO:0000256" key="1">
    <source>
        <dbReference type="SAM" id="SignalP"/>
    </source>
</evidence>
<dbReference type="AlphaFoldDB" id="A0AAV5AK55"/>